<keyword evidence="4" id="KW-1185">Reference proteome</keyword>
<evidence type="ECO:0000313" key="3">
    <source>
        <dbReference type="EMBL" id="MFC5541933.1"/>
    </source>
</evidence>
<dbReference type="InterPro" id="IPR050090">
    <property type="entry name" value="Tyrosine_recombinase_XerCD"/>
</dbReference>
<dbReference type="InterPro" id="IPR013762">
    <property type="entry name" value="Integrase-like_cat_sf"/>
</dbReference>
<comment type="caution">
    <text evidence="3">The sequence shown here is derived from an EMBL/GenBank/DDBJ whole genome shotgun (WGS) entry which is preliminary data.</text>
</comment>
<dbReference type="CDD" id="cd00397">
    <property type="entry name" value="DNA_BRE_C"/>
    <property type="match status" value="1"/>
</dbReference>
<feature type="domain" description="Tyr recombinase" evidence="2">
    <location>
        <begin position="128"/>
        <end position="297"/>
    </location>
</feature>
<evidence type="ECO:0000259" key="2">
    <source>
        <dbReference type="PROSITE" id="PS51898"/>
    </source>
</evidence>
<gene>
    <name evidence="3" type="ORF">ACFPOH_09175</name>
</gene>
<dbReference type="Gene3D" id="1.10.443.10">
    <property type="entry name" value="Intergrase catalytic core"/>
    <property type="match status" value="1"/>
</dbReference>
<name>A0ABW0RBX7_9BACL</name>
<keyword evidence="1" id="KW-0233">DNA recombination</keyword>
<dbReference type="Pfam" id="PF00589">
    <property type="entry name" value="Phage_integrase"/>
    <property type="match status" value="1"/>
</dbReference>
<accession>A0ABW0RBX7</accession>
<evidence type="ECO:0000313" key="4">
    <source>
        <dbReference type="Proteomes" id="UP001595978"/>
    </source>
</evidence>
<dbReference type="EMBL" id="JBHSNQ010000078">
    <property type="protein sequence ID" value="MFC5541933.1"/>
    <property type="molecule type" value="Genomic_DNA"/>
</dbReference>
<dbReference type="SUPFAM" id="SSF56349">
    <property type="entry name" value="DNA breaking-rejoining enzymes"/>
    <property type="match status" value="1"/>
</dbReference>
<protein>
    <submittedName>
        <fullName evidence="3">Tyrosine-type recombinase/integrase</fullName>
    </submittedName>
</protein>
<evidence type="ECO:0000256" key="1">
    <source>
        <dbReference type="ARBA" id="ARBA00023172"/>
    </source>
</evidence>
<dbReference type="InterPro" id="IPR002104">
    <property type="entry name" value="Integrase_catalytic"/>
</dbReference>
<sequence>MSIINQVNMCIREIDMIGKSKREARKKGIKGIHSYKTKKECLKISRQFANWVRSERGIRNLYEITEQEYRDFLASKSHTSLDYRRSIETHLSLLQEGLNKRAERYNKPKTYFCPKKRLIPPRNRLEGVSDRSLSLKDINTIKANVSPNTRNAVELMHNMGFRISGAVSLKVSDVNFEKGVVSVIEKGGRYREVPIPKHFEKTLAEMIEGKEPNERLVNVTAGTVQNEVKNVCKKLGIEYTGTHAFRHTYARNRVNELMTKEEKELFEKCLARYAEGKRFDYGVHDRKLYNSMKEKMDRVHAELGHGKNRFDLALRYMR</sequence>
<dbReference type="PROSITE" id="PS51898">
    <property type="entry name" value="TYR_RECOMBINASE"/>
    <property type="match status" value="1"/>
</dbReference>
<dbReference type="PANTHER" id="PTHR30349:SF64">
    <property type="entry name" value="PROPHAGE INTEGRASE INTD-RELATED"/>
    <property type="match status" value="1"/>
</dbReference>
<organism evidence="3 4">
    <name type="scientific">Ureibacillus suwonensis</name>
    <dbReference type="NCBI Taxonomy" id="313007"/>
    <lineage>
        <taxon>Bacteria</taxon>
        <taxon>Bacillati</taxon>
        <taxon>Bacillota</taxon>
        <taxon>Bacilli</taxon>
        <taxon>Bacillales</taxon>
        <taxon>Caryophanaceae</taxon>
        <taxon>Ureibacillus</taxon>
    </lineage>
</organism>
<dbReference type="PANTHER" id="PTHR30349">
    <property type="entry name" value="PHAGE INTEGRASE-RELATED"/>
    <property type="match status" value="1"/>
</dbReference>
<dbReference type="RefSeq" id="WP_390309460.1">
    <property type="nucleotide sequence ID" value="NZ_JBHSNQ010000078.1"/>
</dbReference>
<dbReference type="Proteomes" id="UP001595978">
    <property type="component" value="Unassembled WGS sequence"/>
</dbReference>
<dbReference type="InterPro" id="IPR011010">
    <property type="entry name" value="DNA_brk_join_enz"/>
</dbReference>
<reference evidence="4" key="1">
    <citation type="journal article" date="2019" name="Int. J. Syst. Evol. Microbiol.">
        <title>The Global Catalogue of Microorganisms (GCM) 10K type strain sequencing project: providing services to taxonomists for standard genome sequencing and annotation.</title>
        <authorList>
            <consortium name="The Broad Institute Genomics Platform"/>
            <consortium name="The Broad Institute Genome Sequencing Center for Infectious Disease"/>
            <person name="Wu L."/>
            <person name="Ma J."/>
        </authorList>
    </citation>
    <scope>NUCLEOTIDE SEQUENCE [LARGE SCALE GENOMIC DNA]</scope>
    <source>
        <strain evidence="4">CCUG 56331</strain>
    </source>
</reference>
<proteinExistence type="predicted"/>